<evidence type="ECO:0000256" key="9">
    <source>
        <dbReference type="ARBA" id="ARBA00022840"/>
    </source>
</evidence>
<evidence type="ECO:0000256" key="6">
    <source>
        <dbReference type="ARBA" id="ARBA00022741"/>
    </source>
</evidence>
<comment type="function">
    <text evidence="14 15">ATP-dependent DNA 3'-5' helicase required for initiation of viral DNA replication. It forms a complex with the viral E2 protein. The E1-E2 complex binds to the replication origin which contains binding sites for both proteins. During the initial step, a dimer of E1 interacts with a dimer of protein E2 leading to a complex that binds the viral origin of replication with high specificity. Then, a second dimer of E1 displaces the E2 dimer in an ATP-dependent manner to form the E1 tetramer. Following this, two E1 monomers are added to each half of the site, which results in the formation of two E1 trimers on the viral ori. Subsequently, two hexamers will be created. The double hexamer acts as a bi-directional helicase machinery and unwinds the viral DNA and then recruits the host DNA polymerase to start replication.</text>
</comment>
<keyword evidence="6 15" id="KW-0547">Nucleotide-binding</keyword>
<feature type="modified residue" description="Phosphoserine; by host" evidence="15">
    <location>
        <position position="90"/>
    </location>
</feature>
<keyword evidence="8 15" id="KW-0347">Helicase</keyword>
<evidence type="ECO:0000256" key="8">
    <source>
        <dbReference type="ARBA" id="ARBA00022806"/>
    </source>
</evidence>
<evidence type="ECO:0000256" key="3">
    <source>
        <dbReference type="ARBA" id="ARBA00022553"/>
    </source>
</evidence>
<keyword evidence="3 15" id="KW-0597">Phosphoprotein</keyword>
<gene>
    <name evidence="15 18" type="primary">E1</name>
</gene>
<evidence type="ECO:0000256" key="14">
    <source>
        <dbReference type="ARBA" id="ARBA00093297"/>
    </source>
</evidence>
<keyword evidence="2 15" id="KW-0244">Early protein</keyword>
<evidence type="ECO:0000256" key="10">
    <source>
        <dbReference type="ARBA" id="ARBA00023125"/>
    </source>
</evidence>
<evidence type="ECO:0000256" key="5">
    <source>
        <dbReference type="ARBA" id="ARBA00022705"/>
    </source>
</evidence>
<dbReference type="InterPro" id="IPR001177">
    <property type="entry name" value="PPV_DNA_helicase_E1_C"/>
</dbReference>
<reference evidence="18" key="1">
    <citation type="journal article" date="2018" name="MSphere">
        <title>Metagenomic Discovery of 83 New Human Papillomavirus Types in Patients with Immunodeficiency.</title>
        <authorList>
            <person name="Pastrana D.V."/>
            <person name="Peretti A."/>
            <person name="Welch N.L."/>
            <person name="Borgogna C."/>
            <person name="Olivero C."/>
            <person name="Badolato R."/>
            <person name="Notarangelo L.D."/>
            <person name="Gariglio M."/>
            <person name="FitzGerald P.C."/>
            <person name="McIntosh C.E."/>
            <person name="Reeves J."/>
            <person name="Starrett G.J."/>
            <person name="Bliskovsky V."/>
            <person name="Velez D."/>
            <person name="Brownell I."/>
            <person name="Yarchoan R."/>
            <person name="Wyvill K.M."/>
            <person name="Uldrick T.S."/>
            <person name="Maldarelli F."/>
            <person name="Lisco A."/>
            <person name="Sereti I."/>
            <person name="Gonzalez C.M."/>
            <person name="Androphy E.J."/>
            <person name="McBride A.A."/>
            <person name="Van Doorslaer K."/>
            <person name="Garcia F."/>
            <person name="Dvoretzky I."/>
            <person name="Liu J.S."/>
            <person name="Han J."/>
            <person name="Murphy P.M."/>
            <person name="McDermott D.H."/>
            <person name="Buck C.B."/>
        </authorList>
    </citation>
    <scope>NUCLEOTIDE SEQUENCE</scope>
    <source>
        <strain evidence="18">Gamma08_do1c232</strain>
    </source>
</reference>
<evidence type="ECO:0000256" key="13">
    <source>
        <dbReference type="ARBA" id="ARBA00048988"/>
    </source>
</evidence>
<keyword evidence="4 15" id="KW-1048">Host nucleus</keyword>
<feature type="binding site" evidence="15">
    <location>
        <begin position="429"/>
        <end position="436"/>
    </location>
    <ligand>
        <name>ATP</name>
        <dbReference type="ChEBI" id="CHEBI:30616"/>
    </ligand>
</feature>
<name>A0A2D2ALI1_9PAPI</name>
<dbReference type="GO" id="GO:0042025">
    <property type="term" value="C:host cell nucleus"/>
    <property type="evidence" value="ECO:0007669"/>
    <property type="project" value="UniProtKB-SubCell"/>
</dbReference>
<dbReference type="GO" id="GO:0006260">
    <property type="term" value="P:DNA replication"/>
    <property type="evidence" value="ECO:0007669"/>
    <property type="project" value="UniProtKB-UniRule"/>
</dbReference>
<feature type="short sequence motif" description="Nuclear export signal" evidence="15">
    <location>
        <begin position="98"/>
        <end position="107"/>
    </location>
</feature>
<organism evidence="18">
    <name type="scientific">Gammapapillomavirus 8</name>
    <dbReference type="NCBI Taxonomy" id="1175850"/>
    <lineage>
        <taxon>Viruses</taxon>
        <taxon>Monodnaviria</taxon>
        <taxon>Shotokuvirae</taxon>
        <taxon>Cossaviricota</taxon>
        <taxon>Papovaviricetes</taxon>
        <taxon>Zurhausenvirales</taxon>
        <taxon>Papillomaviridae</taxon>
        <taxon>Firstpapillomavirinae</taxon>
        <taxon>Gammapapillomavirus</taxon>
    </lineage>
</organism>
<keyword evidence="7 15" id="KW-0378">Hydrolase</keyword>
<dbReference type="Pfam" id="PF00519">
    <property type="entry name" value="PPV_E1_C"/>
    <property type="match status" value="1"/>
</dbReference>
<evidence type="ECO:0000256" key="16">
    <source>
        <dbReference type="PIRNR" id="PIRNR003383"/>
    </source>
</evidence>
<comment type="subunit">
    <text evidence="15">Can form hexamers. Interacts with E2 protein; this interaction increases E1 DNA binding specificity. Interacts with host DNA polymerase subunit POLA2. Interacts with host single stranded DNA-binding protein RPA1. Interacts with host TOP1; this interaction stimulates the enzymatic activity of TOP1.</text>
</comment>
<dbReference type="GO" id="GO:0005524">
    <property type="term" value="F:ATP binding"/>
    <property type="evidence" value="ECO:0007669"/>
    <property type="project" value="UniProtKB-UniRule"/>
</dbReference>
<dbReference type="Pfam" id="PF00524">
    <property type="entry name" value="PPV_E1_N"/>
    <property type="match status" value="1"/>
</dbReference>
<keyword evidence="5 15" id="KW-0235">DNA replication</keyword>
<evidence type="ECO:0000256" key="1">
    <source>
        <dbReference type="ARBA" id="ARBA00004147"/>
    </source>
</evidence>
<dbReference type="Pfam" id="PF20450">
    <property type="entry name" value="PPV_E1_DBD"/>
    <property type="match status" value="1"/>
</dbReference>
<evidence type="ECO:0000256" key="11">
    <source>
        <dbReference type="ARBA" id="ARBA00023235"/>
    </source>
</evidence>
<dbReference type="PROSITE" id="PS51206">
    <property type="entry name" value="SF3_HELICASE_1"/>
    <property type="match status" value="1"/>
</dbReference>
<feature type="short sequence motif" description="Nuclear localization signal" evidence="15">
    <location>
        <begin position="84"/>
        <end position="86"/>
    </location>
</feature>
<proteinExistence type="inferred from homology"/>
<dbReference type="PIRSF" id="PIRSF003383">
    <property type="entry name" value="Rep_E1_papillomaV"/>
    <property type="match status" value="1"/>
</dbReference>
<dbReference type="SUPFAM" id="SSF55464">
    <property type="entry name" value="Origin of replication-binding domain, RBD-like"/>
    <property type="match status" value="1"/>
</dbReference>
<evidence type="ECO:0000259" key="17">
    <source>
        <dbReference type="PROSITE" id="PS51206"/>
    </source>
</evidence>
<keyword evidence="11 15" id="KW-0413">Isomerase</keyword>
<feature type="modified residue" description="Phosphoserine; by host" evidence="15">
    <location>
        <position position="99"/>
    </location>
</feature>
<dbReference type="InterPro" id="IPR046832">
    <property type="entry name" value="PPV_E1_DBD"/>
</dbReference>
<keyword evidence="9 15" id="KW-0067">ATP-binding</keyword>
<dbReference type="InterPro" id="IPR016393">
    <property type="entry name" value="Rep_E1_papillomaV"/>
</dbReference>
<evidence type="ECO:0000313" key="18">
    <source>
        <dbReference type="EMBL" id="ATQ38270.1"/>
    </source>
</evidence>
<dbReference type="Gene3D" id="3.40.50.300">
    <property type="entry name" value="P-loop containing nucleotide triphosphate hydrolases"/>
    <property type="match status" value="1"/>
</dbReference>
<feature type="domain" description="SF3 helicase" evidence="17">
    <location>
        <begin position="403"/>
        <end position="553"/>
    </location>
</feature>
<comment type="caution">
    <text evidence="15">Lacks conserved residue(s) required for the propagation of feature annotation.</text>
</comment>
<evidence type="ECO:0000256" key="7">
    <source>
        <dbReference type="ARBA" id="ARBA00022801"/>
    </source>
</evidence>
<dbReference type="InterPro" id="IPR014000">
    <property type="entry name" value="PPV_DNA_helicase_E1_N"/>
</dbReference>
<evidence type="ECO:0000256" key="12">
    <source>
        <dbReference type="ARBA" id="ARBA00034617"/>
    </source>
</evidence>
<dbReference type="HAMAP" id="MF_04000">
    <property type="entry name" value="PPV_E1"/>
    <property type="match status" value="1"/>
</dbReference>
<evidence type="ECO:0000256" key="15">
    <source>
        <dbReference type="HAMAP-Rule" id="MF_04000"/>
    </source>
</evidence>
<accession>A0A2D2ALI1</accession>
<comment type="function">
    <text evidence="16">ATP-dependent DNA helicase required for initiation of viral DNA replication. It forms a complex with the viral E2 protein. The E1-E2 complex binds to the replication origin which contains binding sites for both proteins.</text>
</comment>
<dbReference type="GO" id="GO:0016887">
    <property type="term" value="F:ATP hydrolysis activity"/>
    <property type="evidence" value="ECO:0007669"/>
    <property type="project" value="RHEA"/>
</dbReference>
<comment type="similarity">
    <text evidence="15 16">Belongs to the papillomaviridae E1 protein family.</text>
</comment>
<dbReference type="InterPro" id="IPR014015">
    <property type="entry name" value="Helicase_SF3_DNA-vir"/>
</dbReference>
<dbReference type="InterPro" id="IPR037102">
    <property type="entry name" value="Znf_lg_T-Ag_D1_dom_sf"/>
</dbReference>
<dbReference type="InterPro" id="IPR027417">
    <property type="entry name" value="P-loop_NTPase"/>
</dbReference>
<comment type="catalytic activity">
    <reaction evidence="13 15 16">
        <text>ATP + H2O = ADP + phosphate + H(+)</text>
        <dbReference type="Rhea" id="RHEA:13065"/>
        <dbReference type="ChEBI" id="CHEBI:15377"/>
        <dbReference type="ChEBI" id="CHEBI:15378"/>
        <dbReference type="ChEBI" id="CHEBI:30616"/>
        <dbReference type="ChEBI" id="CHEBI:43474"/>
        <dbReference type="ChEBI" id="CHEBI:456216"/>
        <dbReference type="EC" id="5.6.2.4"/>
    </reaction>
</comment>
<evidence type="ECO:0000256" key="2">
    <source>
        <dbReference type="ARBA" id="ARBA00022518"/>
    </source>
</evidence>
<dbReference type="GO" id="GO:0043138">
    <property type="term" value="F:3'-5' DNA helicase activity"/>
    <property type="evidence" value="ECO:0007669"/>
    <property type="project" value="UniProtKB-UniRule"/>
</dbReference>
<sequence>MADLTKGTDSSIANNEKDNSWYIVTEAECTNDLDSFESIFEESTDDSVVSDLIDDVDNASQGNSLALYNDQCAEDCNKAITDLKRKYLKSPQQCVAELSPRLEAVQITGQGKSKRRLFYDSGIVEDETSNTSQVLSENNKTTPAEADETVDLLKCNNRKAVILSKIKEVFGVGFNELTRPYRSDKTCSLCWVIAVCNASEELLNSSKILLQQHVEFVQVSIVGLYALYLVEFKAAKSRETVTNMLTKLLNVHDYQLLCQPPRLRSVAVALYFYKRSLSNVTFKHGNFPDWLAKQIILDHNVGNQETFSLSEMVQWAFDHDFTDDSEIAYNYASAATEIANAAAFLQSNNQAKHVRDCAIMVRHYKRYELRQMSMSAWIKKCCLECNETGNWRVIAQLLKFQGINFVEFLIAFKPFLKGLPKKNCLVFWGPPDSGKSLFCFSLLKFMRGKVISYMNSKSHFWLMPLSDCKIGLLDDATYPCWQYMDIHLRNAMDGNAISIDLKHKAPVQLSLPPLLVSTNVDVLKDQSLKYLHSRIKCFNFPNVLPVTENSESVYNITNETWACFFRKFATHLEISEDDGGDTGNINTAFQCTRRSDIEHY</sequence>
<comment type="subcellular location">
    <subcellularLocation>
        <location evidence="1 15">Host nucleus</location>
    </subcellularLocation>
</comment>
<dbReference type="GO" id="GO:0003677">
    <property type="term" value="F:DNA binding"/>
    <property type="evidence" value="ECO:0007669"/>
    <property type="project" value="UniProtKB-UniRule"/>
</dbReference>
<dbReference type="EC" id="5.6.2.4" evidence="15 16"/>
<dbReference type="Gene3D" id="3.40.1310.10">
    <property type="match status" value="1"/>
</dbReference>
<dbReference type="SUPFAM" id="SSF52540">
    <property type="entry name" value="P-loop containing nucleoside triphosphate hydrolases"/>
    <property type="match status" value="1"/>
</dbReference>
<comment type="catalytic activity">
    <reaction evidence="12 15">
        <text>Couples ATP hydrolysis with the unwinding of duplex DNA by translocating in the 3'-5' direction.</text>
        <dbReference type="EC" id="5.6.2.4"/>
    </reaction>
</comment>
<dbReference type="Gene3D" id="1.10.10.510">
    <property type="entry name" value="Zinc finger, large T-antigen D1 domain"/>
    <property type="match status" value="1"/>
</dbReference>
<dbReference type="Proteomes" id="UP000290154">
    <property type="component" value="Segment"/>
</dbReference>
<dbReference type="InterPro" id="IPR046935">
    <property type="entry name" value="PPV_E1_DBD_sf"/>
</dbReference>
<dbReference type="EMBL" id="MF588704">
    <property type="protein sequence ID" value="ATQ38270.1"/>
    <property type="molecule type" value="Genomic_DNA"/>
</dbReference>
<protein>
    <recommendedName>
        <fullName evidence="15 16">Replication protein E1</fullName>
        <ecNumber evidence="15 16">5.6.2.4</ecNumber>
    </recommendedName>
    <alternativeName>
        <fullName evidence="15">ATP-dependent helicase E1</fullName>
    </alternativeName>
    <alternativeName>
        <fullName evidence="15">DNA 3'-5' helicase E1</fullName>
    </alternativeName>
</protein>
<keyword evidence="10 15" id="KW-0238">DNA-binding</keyword>
<evidence type="ECO:0000256" key="4">
    <source>
        <dbReference type="ARBA" id="ARBA00022562"/>
    </source>
</evidence>
<comment type="PTM">
    <text evidence="15">Phosphorylated.</text>
</comment>